<keyword evidence="1" id="KW-0812">Transmembrane</keyword>
<protein>
    <submittedName>
        <fullName evidence="2">DH200=94 genomic scaffold, scaffold_2601</fullName>
    </submittedName>
</protein>
<proteinExistence type="predicted"/>
<keyword evidence="3" id="KW-1185">Reference proteome</keyword>
<organism evidence="2 3">
    <name type="scientific">Coffea canephora</name>
    <name type="common">Robusta coffee</name>
    <dbReference type="NCBI Taxonomy" id="49390"/>
    <lineage>
        <taxon>Eukaryota</taxon>
        <taxon>Viridiplantae</taxon>
        <taxon>Streptophyta</taxon>
        <taxon>Embryophyta</taxon>
        <taxon>Tracheophyta</taxon>
        <taxon>Spermatophyta</taxon>
        <taxon>Magnoliopsida</taxon>
        <taxon>eudicotyledons</taxon>
        <taxon>Gunneridae</taxon>
        <taxon>Pentapetalae</taxon>
        <taxon>asterids</taxon>
        <taxon>lamiids</taxon>
        <taxon>Gentianales</taxon>
        <taxon>Rubiaceae</taxon>
        <taxon>Ixoroideae</taxon>
        <taxon>Gardenieae complex</taxon>
        <taxon>Bertiereae - Coffeeae clade</taxon>
        <taxon>Coffeeae</taxon>
        <taxon>Coffea</taxon>
    </lineage>
</organism>
<accession>A0A068VKC0</accession>
<keyword evidence="1" id="KW-0472">Membrane</keyword>
<reference evidence="3" key="1">
    <citation type="journal article" date="2014" name="Science">
        <title>The coffee genome provides insight into the convergent evolution of caffeine biosynthesis.</title>
        <authorList>
            <person name="Denoeud F."/>
            <person name="Carretero-Paulet L."/>
            <person name="Dereeper A."/>
            <person name="Droc G."/>
            <person name="Guyot R."/>
            <person name="Pietrella M."/>
            <person name="Zheng C."/>
            <person name="Alberti A."/>
            <person name="Anthony F."/>
            <person name="Aprea G."/>
            <person name="Aury J.M."/>
            <person name="Bento P."/>
            <person name="Bernard M."/>
            <person name="Bocs S."/>
            <person name="Campa C."/>
            <person name="Cenci A."/>
            <person name="Combes M.C."/>
            <person name="Crouzillat D."/>
            <person name="Da Silva C."/>
            <person name="Daddiego L."/>
            <person name="De Bellis F."/>
            <person name="Dussert S."/>
            <person name="Garsmeur O."/>
            <person name="Gayraud T."/>
            <person name="Guignon V."/>
            <person name="Jahn K."/>
            <person name="Jamilloux V."/>
            <person name="Joet T."/>
            <person name="Labadie K."/>
            <person name="Lan T."/>
            <person name="Leclercq J."/>
            <person name="Lepelley M."/>
            <person name="Leroy T."/>
            <person name="Li L.T."/>
            <person name="Librado P."/>
            <person name="Lopez L."/>
            <person name="Munoz A."/>
            <person name="Noel B."/>
            <person name="Pallavicini A."/>
            <person name="Perrotta G."/>
            <person name="Poncet V."/>
            <person name="Pot D."/>
            <person name="Priyono X."/>
            <person name="Rigoreau M."/>
            <person name="Rouard M."/>
            <person name="Rozas J."/>
            <person name="Tranchant-Dubreuil C."/>
            <person name="VanBuren R."/>
            <person name="Zhang Q."/>
            <person name="Andrade A.C."/>
            <person name="Argout X."/>
            <person name="Bertrand B."/>
            <person name="de Kochko A."/>
            <person name="Graziosi G."/>
            <person name="Henry R.J."/>
            <person name="Jayarama X."/>
            <person name="Ming R."/>
            <person name="Nagai C."/>
            <person name="Rounsley S."/>
            <person name="Sankoff D."/>
            <person name="Giuliano G."/>
            <person name="Albert V.A."/>
            <person name="Wincker P."/>
            <person name="Lashermes P."/>
        </authorList>
    </citation>
    <scope>NUCLEOTIDE SEQUENCE [LARGE SCALE GENOMIC DNA]</scope>
    <source>
        <strain evidence="3">cv. DH200-94</strain>
    </source>
</reference>
<evidence type="ECO:0000313" key="2">
    <source>
        <dbReference type="EMBL" id="CDP21146.1"/>
    </source>
</evidence>
<dbReference type="InParanoid" id="A0A068VKC0"/>
<dbReference type="Gramene" id="CDP21146">
    <property type="protein sequence ID" value="CDP21146"/>
    <property type="gene ID" value="GSCOC_T00006027001"/>
</dbReference>
<dbReference type="Proteomes" id="UP000295252">
    <property type="component" value="Unassembled WGS sequence"/>
</dbReference>
<name>A0A068VKC0_COFCA</name>
<feature type="transmembrane region" description="Helical" evidence="1">
    <location>
        <begin position="39"/>
        <end position="57"/>
    </location>
</feature>
<sequence length="62" mass="6777">MRTEPSPNLNLEKRHKSDILVAGKDSHPTKAELGGGHQLLSWSLSLVVFIVQVSFILSSPLP</sequence>
<evidence type="ECO:0000256" key="1">
    <source>
        <dbReference type="SAM" id="Phobius"/>
    </source>
</evidence>
<dbReference type="AlphaFoldDB" id="A0A068VKC0"/>
<gene>
    <name evidence="2" type="ORF">GSCOC_T00006027001</name>
</gene>
<keyword evidence="1" id="KW-1133">Transmembrane helix</keyword>
<dbReference type="EMBL" id="HG741685">
    <property type="protein sequence ID" value="CDP21146.1"/>
    <property type="molecule type" value="Genomic_DNA"/>
</dbReference>
<evidence type="ECO:0000313" key="3">
    <source>
        <dbReference type="Proteomes" id="UP000295252"/>
    </source>
</evidence>